<keyword evidence="1" id="KW-1133">Transmembrane helix</keyword>
<reference evidence="3" key="1">
    <citation type="journal article" date="2019" name="Int. J. Syst. Evol. Microbiol.">
        <title>The Global Catalogue of Microorganisms (GCM) 10K type strain sequencing project: providing services to taxonomists for standard genome sequencing and annotation.</title>
        <authorList>
            <consortium name="The Broad Institute Genomics Platform"/>
            <consortium name="The Broad Institute Genome Sequencing Center for Infectious Disease"/>
            <person name="Wu L."/>
            <person name="Ma J."/>
        </authorList>
    </citation>
    <scope>NUCLEOTIDE SEQUENCE [LARGE SCALE GENOMIC DNA]</scope>
    <source>
        <strain evidence="3">CGMCC 4.1467</strain>
    </source>
</reference>
<evidence type="ECO:0000313" key="2">
    <source>
        <dbReference type="EMBL" id="MFC7339207.1"/>
    </source>
</evidence>
<dbReference type="EMBL" id="JBHTBS010000013">
    <property type="protein sequence ID" value="MFC7339207.1"/>
    <property type="molecule type" value="Genomic_DNA"/>
</dbReference>
<protein>
    <recommendedName>
        <fullName evidence="4">HAMP domain-containing protein</fullName>
    </recommendedName>
</protein>
<keyword evidence="3" id="KW-1185">Reference proteome</keyword>
<dbReference type="RefSeq" id="WP_379715579.1">
    <property type="nucleotide sequence ID" value="NZ_JBHTBS010000013.1"/>
</dbReference>
<proteinExistence type="predicted"/>
<organism evidence="2 3">
    <name type="scientific">Haloferula chungangensis</name>
    <dbReference type="NCBI Taxonomy" id="1048331"/>
    <lineage>
        <taxon>Bacteria</taxon>
        <taxon>Pseudomonadati</taxon>
        <taxon>Verrucomicrobiota</taxon>
        <taxon>Verrucomicrobiia</taxon>
        <taxon>Verrucomicrobiales</taxon>
        <taxon>Verrucomicrobiaceae</taxon>
        <taxon>Haloferula</taxon>
    </lineage>
</organism>
<evidence type="ECO:0000313" key="3">
    <source>
        <dbReference type="Proteomes" id="UP001596472"/>
    </source>
</evidence>
<gene>
    <name evidence="2" type="ORF">ACFQY0_18580</name>
</gene>
<feature type="transmembrane region" description="Helical" evidence="1">
    <location>
        <begin position="55"/>
        <end position="75"/>
    </location>
</feature>
<keyword evidence="1" id="KW-0472">Membrane</keyword>
<dbReference type="Proteomes" id="UP001596472">
    <property type="component" value="Unassembled WGS sequence"/>
</dbReference>
<comment type="caution">
    <text evidence="2">The sequence shown here is derived from an EMBL/GenBank/DDBJ whole genome shotgun (WGS) entry which is preliminary data.</text>
</comment>
<evidence type="ECO:0008006" key="4">
    <source>
        <dbReference type="Google" id="ProtNLM"/>
    </source>
</evidence>
<evidence type="ECO:0000256" key="1">
    <source>
        <dbReference type="SAM" id="Phobius"/>
    </source>
</evidence>
<feature type="transmembrane region" description="Helical" evidence="1">
    <location>
        <begin position="21"/>
        <end position="43"/>
    </location>
</feature>
<sequence>MTRATETFDRNPLKSSLDQSMLRWTFGAVFSGMLVYSLVEYAIDRPSDAMDFVTHHLIHVLVIGLVVWMALVLVIRRAVVDPASRIFLHLNRIALGRLEYLECDVANREVADVVASVNSLVSALKRVPEPDSASRAMDRVRELRELLKHNSEKLGEDVVPAMRVVSRLEGELLEVLQETSVESRTVPSSSQ</sequence>
<accession>A0ABW2L9Z2</accession>
<name>A0ABW2L9Z2_9BACT</name>
<keyword evidence="1" id="KW-0812">Transmembrane</keyword>